<dbReference type="AlphaFoldDB" id="A0A9P7FVI5"/>
<organism evidence="2 3">
    <name type="scientific">Sphagnurus paluster</name>
    <dbReference type="NCBI Taxonomy" id="117069"/>
    <lineage>
        <taxon>Eukaryota</taxon>
        <taxon>Fungi</taxon>
        <taxon>Dikarya</taxon>
        <taxon>Basidiomycota</taxon>
        <taxon>Agaricomycotina</taxon>
        <taxon>Agaricomycetes</taxon>
        <taxon>Agaricomycetidae</taxon>
        <taxon>Agaricales</taxon>
        <taxon>Tricholomatineae</taxon>
        <taxon>Lyophyllaceae</taxon>
        <taxon>Sphagnurus</taxon>
    </lineage>
</organism>
<evidence type="ECO:0000313" key="3">
    <source>
        <dbReference type="Proteomes" id="UP000717328"/>
    </source>
</evidence>
<reference evidence="2" key="2">
    <citation type="submission" date="2021-10" db="EMBL/GenBank/DDBJ databases">
        <title>Phylogenomics reveals ancestral predisposition of the termite-cultivated fungus Termitomyces towards a domesticated lifestyle.</title>
        <authorList>
            <person name="Auxier B."/>
            <person name="Grum-Grzhimaylo A."/>
            <person name="Cardenas M.E."/>
            <person name="Lodge J.D."/>
            <person name="Laessoe T."/>
            <person name="Pedersen O."/>
            <person name="Smith M.E."/>
            <person name="Kuyper T.W."/>
            <person name="Franco-Molano E.A."/>
            <person name="Baroni T.J."/>
            <person name="Aanen D.K."/>
        </authorList>
    </citation>
    <scope>NUCLEOTIDE SEQUENCE</scope>
    <source>
        <strain evidence="2">D49</strain>
    </source>
</reference>
<feature type="compositionally biased region" description="Basic residues" evidence="1">
    <location>
        <begin position="66"/>
        <end position="84"/>
    </location>
</feature>
<evidence type="ECO:0000256" key="1">
    <source>
        <dbReference type="SAM" id="MobiDB-lite"/>
    </source>
</evidence>
<comment type="caution">
    <text evidence="2">The sequence shown here is derived from an EMBL/GenBank/DDBJ whole genome shotgun (WGS) entry which is preliminary data.</text>
</comment>
<keyword evidence="3" id="KW-1185">Reference proteome</keyword>
<sequence length="178" mass="19432">MRMWRWWLRREIGKKLGVGVGVGGAQRKVEPVPLGSASTNGSASGGNGGGSASENAPVRTSVRNKIGNKKAAPKRRAQHGHTKAGHNIIDTSYNHLDLLYETRREKMFCWMCRAPGKDELQKAVASFSTKASWTDFISHYHAAHPNAMGGLEWLMPSQIAEVRQRMTSSKVPGSCSSS</sequence>
<feature type="region of interest" description="Disordered" evidence="1">
    <location>
        <begin position="30"/>
        <end position="85"/>
    </location>
</feature>
<reference evidence="2" key="1">
    <citation type="submission" date="2021-02" db="EMBL/GenBank/DDBJ databases">
        <authorList>
            <person name="Nieuwenhuis M."/>
            <person name="Van De Peppel L.J.J."/>
        </authorList>
    </citation>
    <scope>NUCLEOTIDE SEQUENCE</scope>
    <source>
        <strain evidence="2">D49</strain>
    </source>
</reference>
<protein>
    <submittedName>
        <fullName evidence="2">Uncharacterized protein</fullName>
    </submittedName>
</protein>
<gene>
    <name evidence="2" type="ORF">H0H81_010683</name>
</gene>
<name>A0A9P7FVI5_9AGAR</name>
<proteinExistence type="predicted"/>
<accession>A0A9P7FVI5</accession>
<dbReference type="OrthoDB" id="2757368at2759"/>
<evidence type="ECO:0000313" key="2">
    <source>
        <dbReference type="EMBL" id="KAG5635592.1"/>
    </source>
</evidence>
<dbReference type="EMBL" id="JABCKI010006058">
    <property type="protein sequence ID" value="KAG5635592.1"/>
    <property type="molecule type" value="Genomic_DNA"/>
</dbReference>
<dbReference type="Proteomes" id="UP000717328">
    <property type="component" value="Unassembled WGS sequence"/>
</dbReference>